<dbReference type="InterPro" id="IPR038656">
    <property type="entry name" value="Peptidase_G1_sf"/>
</dbReference>
<dbReference type="InterPro" id="IPR013320">
    <property type="entry name" value="ConA-like_dom_sf"/>
</dbReference>
<name>A0A0C3GC25_OIDMZ</name>
<dbReference type="PANTHER" id="PTHR37536:SF1">
    <property type="entry name" value="ASPERGILLOPEPSIN, PUTAITVE (AFU_ORTHOLOGUE AFUA_7G01200)"/>
    <property type="match status" value="1"/>
</dbReference>
<dbReference type="Proteomes" id="UP000054321">
    <property type="component" value="Unassembled WGS sequence"/>
</dbReference>
<evidence type="ECO:0008006" key="4">
    <source>
        <dbReference type="Google" id="ProtNLM"/>
    </source>
</evidence>
<sequence length="222" mass="23535">MRQSHPKIDSELAPHDKFQEYSENWSGAVLVSTGYTSVTGIITAPSVSGSSGSAGSAWVGIDGDTCDTAILQTGIDWYADGTYDAWYEWYPSYADDFSGISISEGDEIQMTVTATSTTSGSAVIENLTTGEIVSQDFSDVTDGSLCEYNAEWIIEDFEECDGNSCSLVPFADFGTVEFTSCSAIQDGSTVGVSGATILDIEQNGKVLTSCSDTSSTVTCTYE</sequence>
<dbReference type="SUPFAM" id="SSF49899">
    <property type="entry name" value="Concanavalin A-like lectins/glucanases"/>
    <property type="match status" value="1"/>
</dbReference>
<reference evidence="3" key="2">
    <citation type="submission" date="2015-01" db="EMBL/GenBank/DDBJ databases">
        <title>Evolutionary Origins and Diversification of the Mycorrhizal Mutualists.</title>
        <authorList>
            <consortium name="DOE Joint Genome Institute"/>
            <consortium name="Mycorrhizal Genomics Consortium"/>
            <person name="Kohler A."/>
            <person name="Kuo A."/>
            <person name="Nagy L.G."/>
            <person name="Floudas D."/>
            <person name="Copeland A."/>
            <person name="Barry K.W."/>
            <person name="Cichocki N."/>
            <person name="Veneault-Fourrey C."/>
            <person name="LaButti K."/>
            <person name="Lindquist E.A."/>
            <person name="Lipzen A."/>
            <person name="Lundell T."/>
            <person name="Morin E."/>
            <person name="Murat C."/>
            <person name="Riley R."/>
            <person name="Ohm R."/>
            <person name="Sun H."/>
            <person name="Tunlid A."/>
            <person name="Henrissat B."/>
            <person name="Grigoriev I.V."/>
            <person name="Hibbett D.S."/>
            <person name="Martin F."/>
        </authorList>
    </citation>
    <scope>NUCLEOTIDE SEQUENCE [LARGE SCALE GENOMIC DNA]</scope>
    <source>
        <strain evidence="3">Zn</strain>
    </source>
</reference>
<proteinExistence type="predicted"/>
<evidence type="ECO:0000313" key="2">
    <source>
        <dbReference type="EMBL" id="KIM93710.1"/>
    </source>
</evidence>
<protein>
    <recommendedName>
        <fullName evidence="4">Peptidase A4 family protein</fullName>
    </recommendedName>
</protein>
<dbReference type="PRINTS" id="PR00977">
    <property type="entry name" value="SCYTLDPTASE"/>
</dbReference>
<dbReference type="GO" id="GO:0006508">
    <property type="term" value="P:proteolysis"/>
    <property type="evidence" value="ECO:0007669"/>
    <property type="project" value="InterPro"/>
</dbReference>
<gene>
    <name evidence="2" type="ORF">OIDMADRAFT_137445</name>
</gene>
<reference evidence="2 3" key="1">
    <citation type="submission" date="2014-04" db="EMBL/GenBank/DDBJ databases">
        <authorList>
            <consortium name="DOE Joint Genome Institute"/>
            <person name="Kuo A."/>
            <person name="Martino E."/>
            <person name="Perotto S."/>
            <person name="Kohler A."/>
            <person name="Nagy L.G."/>
            <person name="Floudas D."/>
            <person name="Copeland A."/>
            <person name="Barry K.W."/>
            <person name="Cichocki N."/>
            <person name="Veneault-Fourrey C."/>
            <person name="LaButti K."/>
            <person name="Lindquist E.A."/>
            <person name="Lipzen A."/>
            <person name="Lundell T."/>
            <person name="Morin E."/>
            <person name="Murat C."/>
            <person name="Sun H."/>
            <person name="Tunlid A."/>
            <person name="Henrissat B."/>
            <person name="Grigoriev I.V."/>
            <person name="Hibbett D.S."/>
            <person name="Martin F."/>
            <person name="Nordberg H.P."/>
            <person name="Cantor M.N."/>
            <person name="Hua S.X."/>
        </authorList>
    </citation>
    <scope>NUCLEOTIDE SEQUENCE [LARGE SCALE GENOMIC DNA]</scope>
    <source>
        <strain evidence="2 3">Zn</strain>
    </source>
</reference>
<feature type="active site" description="Proton acceptor" evidence="1">
    <location>
        <position position="155"/>
    </location>
</feature>
<dbReference type="InterPro" id="IPR000250">
    <property type="entry name" value="Peptidase_G1"/>
</dbReference>
<dbReference type="AlphaFoldDB" id="A0A0C3GC25"/>
<dbReference type="InParanoid" id="A0A0C3GC25"/>
<dbReference type="Gene3D" id="2.60.120.700">
    <property type="entry name" value="Peptidase G1"/>
    <property type="match status" value="1"/>
</dbReference>
<dbReference type="OrthoDB" id="2862635at2759"/>
<evidence type="ECO:0000313" key="3">
    <source>
        <dbReference type="Proteomes" id="UP000054321"/>
    </source>
</evidence>
<evidence type="ECO:0000256" key="1">
    <source>
        <dbReference type="PIRSR" id="PIRSR600250-50"/>
    </source>
</evidence>
<keyword evidence="3" id="KW-1185">Reference proteome</keyword>
<dbReference type="EMBL" id="KN832893">
    <property type="protein sequence ID" value="KIM93710.1"/>
    <property type="molecule type" value="Genomic_DNA"/>
</dbReference>
<dbReference type="STRING" id="913774.A0A0C3GC25"/>
<dbReference type="PANTHER" id="PTHR37536">
    <property type="entry name" value="PUTATIVE (AFU_ORTHOLOGUE AFUA_3G02970)-RELATED"/>
    <property type="match status" value="1"/>
</dbReference>
<organism evidence="2 3">
    <name type="scientific">Oidiodendron maius (strain Zn)</name>
    <dbReference type="NCBI Taxonomy" id="913774"/>
    <lineage>
        <taxon>Eukaryota</taxon>
        <taxon>Fungi</taxon>
        <taxon>Dikarya</taxon>
        <taxon>Ascomycota</taxon>
        <taxon>Pezizomycotina</taxon>
        <taxon>Leotiomycetes</taxon>
        <taxon>Leotiomycetes incertae sedis</taxon>
        <taxon>Myxotrichaceae</taxon>
        <taxon>Oidiodendron</taxon>
    </lineage>
</organism>
<dbReference type="CDD" id="cd13426">
    <property type="entry name" value="Peptidase_G1"/>
    <property type="match status" value="1"/>
</dbReference>
<accession>A0A0C3GC25</accession>
<dbReference type="GO" id="GO:0070007">
    <property type="term" value="F:glutamic-type endopeptidase activity"/>
    <property type="evidence" value="ECO:0007669"/>
    <property type="project" value="InterPro"/>
</dbReference>
<dbReference type="Pfam" id="PF01828">
    <property type="entry name" value="Peptidase_A4"/>
    <property type="match status" value="1"/>
</dbReference>
<dbReference type="HOGENOM" id="CLU_066466_0_1_1"/>